<comment type="caution">
    <text evidence="2">The sequence shown here is derived from an EMBL/GenBank/DDBJ whole genome shotgun (WGS) entry which is preliminary data.</text>
</comment>
<proteinExistence type="predicted"/>
<dbReference type="STRING" id="1691903.A9B99_01170"/>
<gene>
    <name evidence="2" type="ORF">A9B99_01170</name>
</gene>
<keyword evidence="1" id="KW-0472">Membrane</keyword>
<accession>A0A1B7L7W9</accession>
<protein>
    <recommendedName>
        <fullName evidence="4">Phage shock protein D</fullName>
    </recommendedName>
</protein>
<evidence type="ECO:0000256" key="1">
    <source>
        <dbReference type="SAM" id="Phobius"/>
    </source>
</evidence>
<evidence type="ECO:0000313" key="3">
    <source>
        <dbReference type="Proteomes" id="UP000078225"/>
    </source>
</evidence>
<feature type="transmembrane region" description="Helical" evidence="1">
    <location>
        <begin position="15"/>
        <end position="39"/>
    </location>
</feature>
<sequence length="76" mass="8374">MKTVNSTPEPGYRRLAPLAMLATTVALRFVPAGVATLVISRVAHKPLRLLLGVALEPVLRTCAKKFTQRWHNNPDV</sequence>
<evidence type="ECO:0008006" key="4">
    <source>
        <dbReference type="Google" id="ProtNLM"/>
    </source>
</evidence>
<dbReference type="RefSeq" id="WP_064593857.1">
    <property type="nucleotide sequence ID" value="NZ_CP134782.1"/>
</dbReference>
<organism evidence="2 3">
    <name type="scientific">Mangrovibacter phragmitis</name>
    <dbReference type="NCBI Taxonomy" id="1691903"/>
    <lineage>
        <taxon>Bacteria</taxon>
        <taxon>Pseudomonadati</taxon>
        <taxon>Pseudomonadota</taxon>
        <taxon>Gammaproteobacteria</taxon>
        <taxon>Enterobacterales</taxon>
        <taxon>Enterobacteriaceae</taxon>
        <taxon>Mangrovibacter</taxon>
    </lineage>
</organism>
<dbReference type="EMBL" id="LYRP01000001">
    <property type="protein sequence ID" value="OAT78376.1"/>
    <property type="molecule type" value="Genomic_DNA"/>
</dbReference>
<dbReference type="AlphaFoldDB" id="A0A1B7L7W9"/>
<keyword evidence="1" id="KW-1133">Transmembrane helix</keyword>
<evidence type="ECO:0000313" key="2">
    <source>
        <dbReference type="EMBL" id="OAT78376.1"/>
    </source>
</evidence>
<name>A0A1B7L7W9_9ENTR</name>
<keyword evidence="1" id="KW-0812">Transmembrane</keyword>
<reference evidence="3" key="1">
    <citation type="submission" date="2016-05" db="EMBL/GenBank/DDBJ databases">
        <authorList>
            <person name="Behera P."/>
            <person name="Vaishampayan P."/>
            <person name="Singh N."/>
            <person name="Raina V."/>
            <person name="Suar M."/>
            <person name="Pattnaik A."/>
            <person name="Rastogi G."/>
        </authorList>
    </citation>
    <scope>NUCLEOTIDE SEQUENCE [LARGE SCALE GENOMIC DNA]</scope>
    <source>
        <strain evidence="3">MP23</strain>
    </source>
</reference>
<dbReference type="InterPro" id="IPR014321">
    <property type="entry name" value="Phageshock_PspD"/>
</dbReference>
<keyword evidence="3" id="KW-1185">Reference proteome</keyword>
<dbReference type="Proteomes" id="UP000078225">
    <property type="component" value="Unassembled WGS sequence"/>
</dbReference>
<dbReference type="Pfam" id="PF09584">
    <property type="entry name" value="Phageshock_PspD"/>
    <property type="match status" value="1"/>
</dbReference>